<feature type="compositionally biased region" description="Gly residues" evidence="1">
    <location>
        <begin position="19"/>
        <end position="29"/>
    </location>
</feature>
<accession>A0A918YQW9</accession>
<gene>
    <name evidence="2" type="ORF">GCM10010339_72680</name>
</gene>
<organism evidence="2 3">
    <name type="scientific">Streptomyces alanosinicus</name>
    <dbReference type="NCBI Taxonomy" id="68171"/>
    <lineage>
        <taxon>Bacteria</taxon>
        <taxon>Bacillati</taxon>
        <taxon>Actinomycetota</taxon>
        <taxon>Actinomycetes</taxon>
        <taxon>Kitasatosporales</taxon>
        <taxon>Streptomycetaceae</taxon>
        <taxon>Streptomyces</taxon>
    </lineage>
</organism>
<protein>
    <submittedName>
        <fullName evidence="2">Uncharacterized protein</fullName>
    </submittedName>
</protein>
<name>A0A918YQW9_9ACTN</name>
<reference evidence="2" key="2">
    <citation type="submission" date="2020-09" db="EMBL/GenBank/DDBJ databases">
        <authorList>
            <person name="Sun Q."/>
            <person name="Ohkuma M."/>
        </authorList>
    </citation>
    <scope>NUCLEOTIDE SEQUENCE</scope>
    <source>
        <strain evidence="2">JCM 4714</strain>
    </source>
</reference>
<proteinExistence type="predicted"/>
<dbReference type="AlphaFoldDB" id="A0A918YQW9"/>
<reference evidence="2" key="1">
    <citation type="journal article" date="2014" name="Int. J. Syst. Evol. Microbiol.">
        <title>Complete genome sequence of Corynebacterium casei LMG S-19264T (=DSM 44701T), isolated from a smear-ripened cheese.</title>
        <authorList>
            <consortium name="US DOE Joint Genome Institute (JGI-PGF)"/>
            <person name="Walter F."/>
            <person name="Albersmeier A."/>
            <person name="Kalinowski J."/>
            <person name="Ruckert C."/>
        </authorList>
    </citation>
    <scope>NUCLEOTIDE SEQUENCE</scope>
    <source>
        <strain evidence="2">JCM 4714</strain>
    </source>
</reference>
<comment type="caution">
    <text evidence="2">The sequence shown here is derived from an EMBL/GenBank/DDBJ whole genome shotgun (WGS) entry which is preliminary data.</text>
</comment>
<evidence type="ECO:0000256" key="1">
    <source>
        <dbReference type="SAM" id="MobiDB-lite"/>
    </source>
</evidence>
<dbReference type="EMBL" id="BMVG01000030">
    <property type="protein sequence ID" value="GHE11762.1"/>
    <property type="molecule type" value="Genomic_DNA"/>
</dbReference>
<dbReference type="Proteomes" id="UP000655443">
    <property type="component" value="Unassembled WGS sequence"/>
</dbReference>
<sequence>MAETGAPEGTGAPEETGAFGKGVDTGGSSGVRAPAAGLGGKVLPQVRQVIVRVRREGIVRVRGWSGAEGMQRRGLCDRGSLLCVRRAPVAGLSPPGASSAYDYRR</sequence>
<evidence type="ECO:0000313" key="3">
    <source>
        <dbReference type="Proteomes" id="UP000655443"/>
    </source>
</evidence>
<feature type="region of interest" description="Disordered" evidence="1">
    <location>
        <begin position="1"/>
        <end position="37"/>
    </location>
</feature>
<keyword evidence="3" id="KW-1185">Reference proteome</keyword>
<evidence type="ECO:0000313" key="2">
    <source>
        <dbReference type="EMBL" id="GHE11762.1"/>
    </source>
</evidence>